<dbReference type="Pfam" id="PF05602">
    <property type="entry name" value="CLPTM1"/>
    <property type="match status" value="2"/>
</dbReference>
<evidence type="ECO:0000256" key="3">
    <source>
        <dbReference type="ARBA" id="ARBA00022692"/>
    </source>
</evidence>
<feature type="region of interest" description="Disordered" evidence="6">
    <location>
        <begin position="493"/>
        <end position="518"/>
    </location>
</feature>
<dbReference type="Proteomes" id="UP000245383">
    <property type="component" value="Unassembled WGS sequence"/>
</dbReference>
<feature type="transmembrane region" description="Helical" evidence="7">
    <location>
        <begin position="391"/>
        <end position="411"/>
    </location>
</feature>
<feature type="compositionally biased region" description="Polar residues" evidence="6">
    <location>
        <begin position="10"/>
        <end position="29"/>
    </location>
</feature>
<evidence type="ECO:0000256" key="1">
    <source>
        <dbReference type="ARBA" id="ARBA00004141"/>
    </source>
</evidence>
<keyword evidence="4 7" id="KW-1133">Transmembrane helix</keyword>
<feature type="transmembrane region" description="Helical" evidence="7">
    <location>
        <begin position="555"/>
        <end position="574"/>
    </location>
</feature>
<evidence type="ECO:0000256" key="4">
    <source>
        <dbReference type="ARBA" id="ARBA00022989"/>
    </source>
</evidence>
<evidence type="ECO:0000256" key="2">
    <source>
        <dbReference type="ARBA" id="ARBA00009310"/>
    </source>
</evidence>
<feature type="region of interest" description="Disordered" evidence="6">
    <location>
        <begin position="1"/>
        <end position="29"/>
    </location>
</feature>
<gene>
    <name evidence="8" type="ORF">BB561_000789</name>
</gene>
<dbReference type="InterPro" id="IPR008429">
    <property type="entry name" value="CLPTM1"/>
</dbReference>
<evidence type="ECO:0000313" key="9">
    <source>
        <dbReference type="Proteomes" id="UP000245383"/>
    </source>
</evidence>
<keyword evidence="5 7" id="KW-0472">Membrane</keyword>
<reference evidence="8 9" key="1">
    <citation type="journal article" date="2018" name="MBio">
        <title>Comparative Genomics Reveals the Core Gene Toolbox for the Fungus-Insect Symbiosis.</title>
        <authorList>
            <person name="Wang Y."/>
            <person name="Stata M."/>
            <person name="Wang W."/>
            <person name="Stajich J.E."/>
            <person name="White M.M."/>
            <person name="Moncalvo J.M."/>
        </authorList>
    </citation>
    <scope>NUCLEOTIDE SEQUENCE [LARGE SCALE GENOMIC DNA]</scope>
    <source>
        <strain evidence="8 9">SWE-8-4</strain>
    </source>
</reference>
<organism evidence="8 9">
    <name type="scientific">Smittium simulii</name>
    <dbReference type="NCBI Taxonomy" id="133385"/>
    <lineage>
        <taxon>Eukaryota</taxon>
        <taxon>Fungi</taxon>
        <taxon>Fungi incertae sedis</taxon>
        <taxon>Zoopagomycota</taxon>
        <taxon>Kickxellomycotina</taxon>
        <taxon>Harpellomycetes</taxon>
        <taxon>Harpellales</taxon>
        <taxon>Legeriomycetaceae</taxon>
        <taxon>Smittium</taxon>
    </lineage>
</organism>
<dbReference type="GO" id="GO:0016020">
    <property type="term" value="C:membrane"/>
    <property type="evidence" value="ECO:0007669"/>
    <property type="project" value="UniProtKB-SubCell"/>
</dbReference>
<comment type="subcellular location">
    <subcellularLocation>
        <location evidence="1">Membrane</location>
        <topology evidence="1">Multi-pass membrane protein</topology>
    </subcellularLocation>
</comment>
<name>A0A2T9YXK7_9FUNG</name>
<dbReference type="OrthoDB" id="378564at2759"/>
<comment type="caution">
    <text evidence="8">The sequence shown here is derived from an EMBL/GenBank/DDBJ whole genome shotgun (WGS) entry which is preliminary data.</text>
</comment>
<dbReference type="PANTHER" id="PTHR21347">
    <property type="entry name" value="CLEFT LIP AND PALATE ASSOCIATED TRANSMEMBRANE PROTEIN-RELATED"/>
    <property type="match status" value="1"/>
</dbReference>
<keyword evidence="9" id="KW-1185">Reference proteome</keyword>
<dbReference type="PANTHER" id="PTHR21347:SF0">
    <property type="entry name" value="LIPID SCRAMBLASE CLPTM1L"/>
    <property type="match status" value="1"/>
</dbReference>
<feature type="transmembrane region" description="Helical" evidence="7">
    <location>
        <begin position="432"/>
        <end position="450"/>
    </location>
</feature>
<evidence type="ECO:0000256" key="6">
    <source>
        <dbReference type="SAM" id="MobiDB-lite"/>
    </source>
</evidence>
<sequence>MSDVKPQNKDVPTSNAEQSTPVEENPPQNRVLTHAELAADSAQRNPFTIKDIIFQGLLFYAASYGVSYFVQRNGNSTSTAEPTPVEVKQTPDTYKKREEPNADQNDQQEDSHNYHQTNKKAYDYMVPYWRKGTDIDVFLYITTKDDIENEILTTEPTMMPVWSQYNVKIGSEFDFRSSVEIPLTNDILEGNPINAIVFMKKHNANIVPNTPGFKMDDIVIKSGIISKTSVFKKDHTKRNLIGMKKNDDIKPEDAGLVDGMPYMYMHPNLTISLVDTSNVKINLKTDPDMILRWIHSINSDRIVNTRGEGAYSPVIYFNDFWHLKEHMYRVNTTNPTIKIDFDFSSLSFTKFQMYCSFQANMDSQLFSSGGDSVMSNTFDMMKKTLLETSPYLLIVTAIVTVLHSIFDFLAFKNDVQFWRKKKDHAGLSFRSLILGLFFEVVIFLYLIESMEETSKVILISNGIGLAISTWKIFKAVDFKVQRSILFARPVAKEDNTPKDGEKSSLIDQKSDAPGPPADRKVVMKLGSSVLTVKEYSSYSQIESDTNKYDKIAFKYLSWVAYPLMFGYIIYSLIYKEFNSWYSFILSVLVGYVYTFGFIAMTPQLYINYKLKSVAHMPWRTFIYKSLNTFIDDLFAFVMPMPMLHRIATLRDDVIFFIYLYQRYIYRVDPNRVNEFGQVGEEDEQKSTGTLESSKAKVE</sequence>
<evidence type="ECO:0008006" key="10">
    <source>
        <dbReference type="Google" id="ProtNLM"/>
    </source>
</evidence>
<feature type="transmembrane region" description="Helical" evidence="7">
    <location>
        <begin position="580"/>
        <end position="601"/>
    </location>
</feature>
<dbReference type="AlphaFoldDB" id="A0A2T9YXK7"/>
<comment type="similarity">
    <text evidence="2">Belongs to the CLPTM1 family.</text>
</comment>
<feature type="region of interest" description="Disordered" evidence="6">
    <location>
        <begin position="678"/>
        <end position="698"/>
    </location>
</feature>
<keyword evidence="3 7" id="KW-0812">Transmembrane</keyword>
<evidence type="ECO:0000256" key="7">
    <source>
        <dbReference type="SAM" id="Phobius"/>
    </source>
</evidence>
<dbReference type="STRING" id="133385.A0A2T9YXK7"/>
<protein>
    <recommendedName>
        <fullName evidence="10">Cleft lip and palate transmembrane 1</fullName>
    </recommendedName>
</protein>
<dbReference type="GO" id="GO:0012505">
    <property type="term" value="C:endomembrane system"/>
    <property type="evidence" value="ECO:0007669"/>
    <property type="project" value="TreeGrafter"/>
</dbReference>
<evidence type="ECO:0000313" key="8">
    <source>
        <dbReference type="EMBL" id="PVU97070.1"/>
    </source>
</evidence>
<dbReference type="EMBL" id="MBFR01000019">
    <property type="protein sequence ID" value="PVU97070.1"/>
    <property type="molecule type" value="Genomic_DNA"/>
</dbReference>
<accession>A0A2T9YXK7</accession>
<evidence type="ECO:0000256" key="5">
    <source>
        <dbReference type="ARBA" id="ARBA00023136"/>
    </source>
</evidence>
<proteinExistence type="inferred from homology"/>
<feature type="compositionally biased region" description="Basic and acidic residues" evidence="6">
    <location>
        <begin position="493"/>
        <end position="510"/>
    </location>
</feature>
<feature type="region of interest" description="Disordered" evidence="6">
    <location>
        <begin position="75"/>
        <end position="116"/>
    </location>
</feature>